<dbReference type="Pfam" id="PF00734">
    <property type="entry name" value="CBM_1"/>
    <property type="match status" value="1"/>
</dbReference>
<keyword evidence="9" id="KW-0624">Polysaccharide degradation</keyword>
<dbReference type="GO" id="GO:0030245">
    <property type="term" value="P:cellulose catabolic process"/>
    <property type="evidence" value="ECO:0007669"/>
    <property type="project" value="UniProtKB-KW"/>
</dbReference>
<evidence type="ECO:0000313" key="15">
    <source>
        <dbReference type="Proteomes" id="UP000258309"/>
    </source>
</evidence>
<dbReference type="InterPro" id="IPR036908">
    <property type="entry name" value="RlpA-like_sf"/>
</dbReference>
<sequence length="322" mass="33099">MLLPTKALIALVPFYLQAQQVAAQASGSGTTTRYWDCCKASCAWPGKASLASGSNPVSSCDANDNPITNYNAVSGCNGGSTYMCSNQSPWAVSEDLAYGFAATSIAGGSEASWCCACYQLTFTSGPVAGKQMIVQSTNTGGDLGSNQFDLAMPGGGFGIFNGCTAEWGTPSTGWGQQYGGISSRSQCDAFPDHLKPGCYWRFDWFQNADNPSVTFQQVTCPAALTAKSGCVRANDAINESPTGPASVPTWTSGSSGPTSSSLTTSSITTRSSTTSSATTSSSAPGGTVPKYGQCGGQGYTGPTVCASGSTCTYSNDWYSQCL</sequence>
<keyword evidence="5" id="KW-0378">Hydrolase</keyword>
<evidence type="ECO:0000256" key="5">
    <source>
        <dbReference type="ARBA" id="ARBA00022801"/>
    </source>
</evidence>
<dbReference type="GO" id="GO:0030248">
    <property type="term" value="F:cellulose binding"/>
    <property type="evidence" value="ECO:0007669"/>
    <property type="project" value="InterPro"/>
</dbReference>
<dbReference type="OMA" id="FNACTNQ"/>
<keyword evidence="6" id="KW-0136">Cellulose degradation</keyword>
<evidence type="ECO:0000256" key="3">
    <source>
        <dbReference type="ARBA" id="ARBA00012601"/>
    </source>
</evidence>
<feature type="compositionally biased region" description="Low complexity" evidence="11">
    <location>
        <begin position="246"/>
        <end position="287"/>
    </location>
</feature>
<evidence type="ECO:0000256" key="7">
    <source>
        <dbReference type="ARBA" id="ARBA00023277"/>
    </source>
</evidence>
<keyword evidence="15" id="KW-1185">Reference proteome</keyword>
<evidence type="ECO:0000256" key="6">
    <source>
        <dbReference type="ARBA" id="ARBA00023001"/>
    </source>
</evidence>
<dbReference type="SUPFAM" id="SSF57180">
    <property type="entry name" value="Cellulose-binding domain"/>
    <property type="match status" value="1"/>
</dbReference>
<feature type="non-terminal residue" evidence="14">
    <location>
        <position position="1"/>
    </location>
</feature>
<keyword evidence="4 12" id="KW-0732">Signal</keyword>
<dbReference type="GO" id="GO:0008810">
    <property type="term" value="F:cellulase activity"/>
    <property type="evidence" value="ECO:0007669"/>
    <property type="project" value="UniProtKB-EC"/>
</dbReference>
<evidence type="ECO:0000256" key="10">
    <source>
        <dbReference type="PROSITE-ProRule" id="PRU10069"/>
    </source>
</evidence>
<dbReference type="PANTHER" id="PTHR39730:SF1">
    <property type="entry name" value="ENDOGLUCANASE 1"/>
    <property type="match status" value="1"/>
</dbReference>
<dbReference type="AlphaFoldDB" id="A0A3E2H9D7"/>
<comment type="catalytic activity">
    <reaction evidence="1 10">
        <text>Endohydrolysis of (1-&gt;4)-beta-D-glucosidic linkages in cellulose, lichenin and cereal beta-D-glucans.</text>
        <dbReference type="EC" id="3.2.1.4"/>
    </reaction>
</comment>
<feature type="region of interest" description="Disordered" evidence="11">
    <location>
        <begin position="235"/>
        <end position="287"/>
    </location>
</feature>
<comment type="caution">
    <text evidence="14">The sequence shown here is derived from an EMBL/GenBank/DDBJ whole genome shotgun (WGS) entry which is preliminary data.</text>
</comment>
<dbReference type="InterPro" id="IPR052288">
    <property type="entry name" value="GH45_Enzymes"/>
</dbReference>
<dbReference type="EMBL" id="NCSJ02000110">
    <property type="protein sequence ID" value="RFU30056.1"/>
    <property type="molecule type" value="Genomic_DNA"/>
</dbReference>
<dbReference type="Pfam" id="PF02015">
    <property type="entry name" value="Glyco_hydro_45"/>
    <property type="match status" value="1"/>
</dbReference>
<dbReference type="STRING" id="5539.A0A3E2H9D7"/>
<dbReference type="PROSITE" id="PS01140">
    <property type="entry name" value="GLYCOSYL_HYDROL_F45"/>
    <property type="match status" value="1"/>
</dbReference>
<dbReference type="SMART" id="SM00236">
    <property type="entry name" value="fCBD"/>
    <property type="match status" value="1"/>
</dbReference>
<dbReference type="InterPro" id="IPR000334">
    <property type="entry name" value="Glyco_hydro_45"/>
</dbReference>
<dbReference type="Gene3D" id="2.40.40.10">
    <property type="entry name" value="RlpA-like domain"/>
    <property type="match status" value="1"/>
</dbReference>
<dbReference type="GO" id="GO:0005576">
    <property type="term" value="C:extracellular region"/>
    <property type="evidence" value="ECO:0007669"/>
    <property type="project" value="InterPro"/>
</dbReference>
<evidence type="ECO:0000256" key="12">
    <source>
        <dbReference type="SAM" id="SignalP"/>
    </source>
</evidence>
<keyword evidence="8" id="KW-0326">Glycosidase</keyword>
<gene>
    <name evidence="14" type="ORF">B7463_g6291</name>
</gene>
<protein>
    <recommendedName>
        <fullName evidence="3 10">Cellulase</fullName>
        <ecNumber evidence="3 10">3.2.1.4</ecNumber>
    </recommendedName>
</protein>
<evidence type="ECO:0000259" key="13">
    <source>
        <dbReference type="PROSITE" id="PS51164"/>
    </source>
</evidence>
<feature type="active site" description="Nucleophile" evidence="10">
    <location>
        <position position="36"/>
    </location>
</feature>
<dbReference type="InterPro" id="IPR000254">
    <property type="entry name" value="CBD"/>
</dbReference>
<evidence type="ECO:0000256" key="1">
    <source>
        <dbReference type="ARBA" id="ARBA00000966"/>
    </source>
</evidence>
<keyword evidence="7" id="KW-0119">Carbohydrate metabolism</keyword>
<evidence type="ECO:0000256" key="8">
    <source>
        <dbReference type="ARBA" id="ARBA00023295"/>
    </source>
</evidence>
<dbReference type="PANTHER" id="PTHR39730">
    <property type="entry name" value="ENDOGLUCANASE 1"/>
    <property type="match status" value="1"/>
</dbReference>
<evidence type="ECO:0000256" key="11">
    <source>
        <dbReference type="SAM" id="MobiDB-lite"/>
    </source>
</evidence>
<dbReference type="PROSITE" id="PS51164">
    <property type="entry name" value="CBM1_2"/>
    <property type="match status" value="1"/>
</dbReference>
<comment type="similarity">
    <text evidence="2">Belongs to the glycosyl hydrolase 45 (cellulase K) family.</text>
</comment>
<feature type="non-terminal residue" evidence="14">
    <location>
        <position position="322"/>
    </location>
</feature>
<evidence type="ECO:0000256" key="4">
    <source>
        <dbReference type="ARBA" id="ARBA00022729"/>
    </source>
</evidence>
<dbReference type="OrthoDB" id="10035502at2759"/>
<name>A0A3E2H9D7_SCYLI</name>
<feature type="domain" description="CBM1" evidence="13">
    <location>
        <begin position="286"/>
        <end position="322"/>
    </location>
</feature>
<proteinExistence type="inferred from homology"/>
<dbReference type="InterPro" id="IPR035971">
    <property type="entry name" value="CBD_sf"/>
</dbReference>
<feature type="chain" id="PRO_5017779387" description="Cellulase" evidence="12">
    <location>
        <begin position="24"/>
        <end position="322"/>
    </location>
</feature>
<dbReference type="SUPFAM" id="SSF50685">
    <property type="entry name" value="Barwin-like endoglucanases"/>
    <property type="match status" value="1"/>
</dbReference>
<evidence type="ECO:0000313" key="14">
    <source>
        <dbReference type="EMBL" id="RFU30056.1"/>
    </source>
</evidence>
<organism evidence="14 15">
    <name type="scientific">Scytalidium lignicola</name>
    <name type="common">Hyphomycete</name>
    <dbReference type="NCBI Taxonomy" id="5539"/>
    <lineage>
        <taxon>Eukaryota</taxon>
        <taxon>Fungi</taxon>
        <taxon>Dikarya</taxon>
        <taxon>Ascomycota</taxon>
        <taxon>Pezizomycotina</taxon>
        <taxon>Leotiomycetes</taxon>
        <taxon>Leotiomycetes incertae sedis</taxon>
        <taxon>Scytalidium</taxon>
    </lineage>
</organism>
<evidence type="ECO:0000256" key="9">
    <source>
        <dbReference type="ARBA" id="ARBA00023326"/>
    </source>
</evidence>
<dbReference type="Proteomes" id="UP000258309">
    <property type="component" value="Unassembled WGS sequence"/>
</dbReference>
<evidence type="ECO:0000256" key="2">
    <source>
        <dbReference type="ARBA" id="ARBA00007793"/>
    </source>
</evidence>
<feature type="signal peptide" evidence="12">
    <location>
        <begin position="1"/>
        <end position="23"/>
    </location>
</feature>
<dbReference type="EC" id="3.2.1.4" evidence="3 10"/>
<dbReference type="PROSITE" id="PS00562">
    <property type="entry name" value="CBM1_1"/>
    <property type="match status" value="1"/>
</dbReference>
<reference evidence="14 15" key="1">
    <citation type="submission" date="2018-05" db="EMBL/GenBank/DDBJ databases">
        <title>Draft genome sequence of Scytalidium lignicola DSM 105466, a ubiquitous saprotrophic fungus.</title>
        <authorList>
            <person name="Buettner E."/>
            <person name="Gebauer A.M."/>
            <person name="Hofrichter M."/>
            <person name="Liers C."/>
            <person name="Kellner H."/>
        </authorList>
    </citation>
    <scope>NUCLEOTIDE SEQUENCE [LARGE SCALE GENOMIC DNA]</scope>
    <source>
        <strain evidence="14 15">DSM 105466</strain>
    </source>
</reference>
<accession>A0A3E2H9D7</accession>